<dbReference type="RefSeq" id="WP_082121748.1">
    <property type="nucleotide sequence ID" value="NZ_JYFN01000008.1"/>
</dbReference>
<dbReference type="Proteomes" id="UP000032545">
    <property type="component" value="Unassembled WGS sequence"/>
</dbReference>
<evidence type="ECO:0008006" key="4">
    <source>
        <dbReference type="Google" id="ProtNLM"/>
    </source>
</evidence>
<keyword evidence="3" id="KW-1185">Reference proteome</keyword>
<name>A0A0D8BL69_9ACTN</name>
<evidence type="ECO:0000313" key="2">
    <source>
        <dbReference type="EMBL" id="KJE24147.1"/>
    </source>
</evidence>
<feature type="transmembrane region" description="Helical" evidence="1">
    <location>
        <begin position="20"/>
        <end position="37"/>
    </location>
</feature>
<evidence type="ECO:0000256" key="1">
    <source>
        <dbReference type="SAM" id="Phobius"/>
    </source>
</evidence>
<reference evidence="3" key="1">
    <citation type="submission" date="2015-02" db="EMBL/GenBank/DDBJ databases">
        <title>Draft Genome of Frankia sp. CpI1-S.</title>
        <authorList>
            <person name="Oshone R.T."/>
            <person name="Ngom M."/>
            <person name="Ghodhbane-Gtari F."/>
            <person name="Gtari M."/>
            <person name="Morris K."/>
            <person name="Thomas K."/>
            <person name="Sen A."/>
            <person name="Tisa L.S."/>
        </authorList>
    </citation>
    <scope>NUCLEOTIDE SEQUENCE [LARGE SCALE GENOMIC DNA]</scope>
    <source>
        <strain evidence="3">CpI1-S</strain>
    </source>
</reference>
<keyword evidence="1" id="KW-0472">Membrane</keyword>
<accession>A0A0D8BL69</accession>
<reference evidence="2 3" key="2">
    <citation type="journal article" date="2016" name="Genome Announc.">
        <title>Permanent Draft Genome Sequences for Two Variants of Frankia sp. Strain CpI1, the First Frankia Strain Isolated from Root Nodules of Comptonia peregrina.</title>
        <authorList>
            <person name="Oshone R."/>
            <person name="Hurst S.G.IV."/>
            <person name="Abebe-Akele F."/>
            <person name="Simpson S."/>
            <person name="Morris K."/>
            <person name="Thomas W.K."/>
            <person name="Tisa L.S."/>
        </authorList>
    </citation>
    <scope>NUCLEOTIDE SEQUENCE [LARGE SCALE GENOMIC DNA]</scope>
    <source>
        <strain evidence="3">CpI1-S</strain>
    </source>
</reference>
<protein>
    <recommendedName>
        <fullName evidence="4">DUF3017 family protein</fullName>
    </recommendedName>
</protein>
<keyword evidence="1" id="KW-1133">Transmembrane helix</keyword>
<dbReference type="OrthoDB" id="3218217at2"/>
<dbReference type="EMBL" id="JYFN01000008">
    <property type="protein sequence ID" value="KJE24147.1"/>
    <property type="molecule type" value="Genomic_DNA"/>
</dbReference>
<dbReference type="PATRIC" id="fig|1502723.3.peg.6117"/>
<dbReference type="InterPro" id="IPR021385">
    <property type="entry name" value="DUF3017"/>
</dbReference>
<feature type="transmembrane region" description="Helical" evidence="1">
    <location>
        <begin position="81"/>
        <end position="100"/>
    </location>
</feature>
<evidence type="ECO:0000313" key="3">
    <source>
        <dbReference type="Proteomes" id="UP000032545"/>
    </source>
</evidence>
<sequence length="101" mass="10502">MAGATGAGRSGIVGWLRREMVFASVLVGVAVGLTLVYQDRWRRGMLVVGAVLALAGLARLALPTRRVGLLAVRGRAFDTVILALLGASVIMLTSAVPYLGP</sequence>
<dbReference type="AlphaFoldDB" id="A0A0D8BL69"/>
<gene>
    <name evidence="2" type="ORF">FF36_01550</name>
</gene>
<feature type="transmembrane region" description="Helical" evidence="1">
    <location>
        <begin position="44"/>
        <end position="61"/>
    </location>
</feature>
<dbReference type="Pfam" id="PF11222">
    <property type="entry name" value="DUF3017"/>
    <property type="match status" value="1"/>
</dbReference>
<proteinExistence type="predicted"/>
<organism evidence="2 3">
    <name type="scientific">Frankia torreyi</name>
    <dbReference type="NCBI Taxonomy" id="1856"/>
    <lineage>
        <taxon>Bacteria</taxon>
        <taxon>Bacillati</taxon>
        <taxon>Actinomycetota</taxon>
        <taxon>Actinomycetes</taxon>
        <taxon>Frankiales</taxon>
        <taxon>Frankiaceae</taxon>
        <taxon>Frankia</taxon>
    </lineage>
</organism>
<keyword evidence="1" id="KW-0812">Transmembrane</keyword>
<comment type="caution">
    <text evidence="2">The sequence shown here is derived from an EMBL/GenBank/DDBJ whole genome shotgun (WGS) entry which is preliminary data.</text>
</comment>